<dbReference type="OrthoDB" id="6616691at2759"/>
<keyword evidence="3" id="KW-1185">Reference proteome</keyword>
<keyword evidence="1" id="KW-1133">Transmembrane helix</keyword>
<sequence>KFNFDVNVRHQYNSYFIDLIYQKTKLNINRANKHFEEILYQLIQVEIMWLLKNTFGIITLQVGIISFSSVFITLAACILLVNVLSLDREEPMSWIIMFAFIFTMIVIWSIAFIGAYREQKNLIYTATIFWAVYFVLWNVLVIFSFTQQNKNICIGARCPNALWLINNSWYEYSANEKNKLNNYKRLEFTRNKRLIEQMKTYNEVNSKLNEITYGKYQRNLIVSIILIVLYTIILIYSWMILISYPKEIQRKINSQTQ</sequence>
<reference evidence="2 3" key="1">
    <citation type="submission" date="2019-08" db="EMBL/GenBank/DDBJ databases">
        <title>Whole genome of Aphis craccivora.</title>
        <authorList>
            <person name="Voronova N.V."/>
            <person name="Shulinski R.S."/>
            <person name="Bandarenka Y.V."/>
            <person name="Zhorov D.G."/>
            <person name="Warner D."/>
        </authorList>
    </citation>
    <scope>NUCLEOTIDE SEQUENCE [LARGE SCALE GENOMIC DNA]</scope>
    <source>
        <strain evidence="2">180601</strain>
        <tissue evidence="2">Whole Body</tissue>
    </source>
</reference>
<protein>
    <submittedName>
        <fullName evidence="2">Uncharacterized protein</fullName>
    </submittedName>
</protein>
<feature type="transmembrane region" description="Helical" evidence="1">
    <location>
        <begin position="93"/>
        <end position="116"/>
    </location>
</feature>
<feature type="transmembrane region" description="Helical" evidence="1">
    <location>
        <begin position="220"/>
        <end position="244"/>
    </location>
</feature>
<keyword evidence="1" id="KW-0812">Transmembrane</keyword>
<feature type="non-terminal residue" evidence="2">
    <location>
        <position position="1"/>
    </location>
</feature>
<keyword evidence="1" id="KW-0472">Membrane</keyword>
<evidence type="ECO:0000313" key="3">
    <source>
        <dbReference type="Proteomes" id="UP000478052"/>
    </source>
</evidence>
<gene>
    <name evidence="2" type="ORF">FWK35_00008666</name>
</gene>
<dbReference type="EMBL" id="VUJU01000095">
    <property type="protein sequence ID" value="KAF0773116.1"/>
    <property type="molecule type" value="Genomic_DNA"/>
</dbReference>
<evidence type="ECO:0000313" key="2">
    <source>
        <dbReference type="EMBL" id="KAF0773116.1"/>
    </source>
</evidence>
<comment type="caution">
    <text evidence="2">The sequence shown here is derived from an EMBL/GenBank/DDBJ whole genome shotgun (WGS) entry which is preliminary data.</text>
</comment>
<name>A0A6G0ZNN1_APHCR</name>
<feature type="transmembrane region" description="Helical" evidence="1">
    <location>
        <begin position="55"/>
        <end position="81"/>
    </location>
</feature>
<accession>A0A6G0ZNN1</accession>
<proteinExistence type="predicted"/>
<organism evidence="2 3">
    <name type="scientific">Aphis craccivora</name>
    <name type="common">Cowpea aphid</name>
    <dbReference type="NCBI Taxonomy" id="307492"/>
    <lineage>
        <taxon>Eukaryota</taxon>
        <taxon>Metazoa</taxon>
        <taxon>Ecdysozoa</taxon>
        <taxon>Arthropoda</taxon>
        <taxon>Hexapoda</taxon>
        <taxon>Insecta</taxon>
        <taxon>Pterygota</taxon>
        <taxon>Neoptera</taxon>
        <taxon>Paraneoptera</taxon>
        <taxon>Hemiptera</taxon>
        <taxon>Sternorrhyncha</taxon>
        <taxon>Aphidomorpha</taxon>
        <taxon>Aphidoidea</taxon>
        <taxon>Aphididae</taxon>
        <taxon>Aphidini</taxon>
        <taxon>Aphis</taxon>
        <taxon>Aphis</taxon>
    </lineage>
</organism>
<dbReference type="Proteomes" id="UP000478052">
    <property type="component" value="Unassembled WGS sequence"/>
</dbReference>
<evidence type="ECO:0000256" key="1">
    <source>
        <dbReference type="SAM" id="Phobius"/>
    </source>
</evidence>
<feature type="non-terminal residue" evidence="2">
    <location>
        <position position="257"/>
    </location>
</feature>
<feature type="transmembrane region" description="Helical" evidence="1">
    <location>
        <begin position="122"/>
        <end position="143"/>
    </location>
</feature>
<dbReference type="AlphaFoldDB" id="A0A6G0ZNN1"/>